<feature type="compositionally biased region" description="Basic and acidic residues" evidence="1">
    <location>
        <begin position="744"/>
        <end position="755"/>
    </location>
</feature>
<feature type="region of interest" description="Disordered" evidence="1">
    <location>
        <begin position="725"/>
        <end position="756"/>
    </location>
</feature>
<reference evidence="4 5" key="1">
    <citation type="submission" date="2016-05" db="EMBL/GenBank/DDBJ databases">
        <title>Genomic and physiological characterization of Planctopirus sp. isolated from fresh water lake.</title>
        <authorList>
            <person name="Subhash Y."/>
            <person name="Ramana C."/>
        </authorList>
    </citation>
    <scope>NUCLEOTIDE SEQUENCE [LARGE SCALE GENOMIC DNA]</scope>
    <source>
        <strain evidence="4 5">JC280</strain>
    </source>
</reference>
<feature type="signal peptide" evidence="3">
    <location>
        <begin position="1"/>
        <end position="29"/>
    </location>
</feature>
<dbReference type="STRING" id="1841610.A6X21_10575"/>
<accession>A0A1C3E6Z7</accession>
<comment type="caution">
    <text evidence="4">The sequence shown here is derived from an EMBL/GenBank/DDBJ whole genome shotgun (WGS) entry which is preliminary data.</text>
</comment>
<dbReference type="AlphaFoldDB" id="A0A1C3E6Z7"/>
<evidence type="ECO:0000256" key="2">
    <source>
        <dbReference type="SAM" id="Phobius"/>
    </source>
</evidence>
<keyword evidence="2" id="KW-1133">Transmembrane helix</keyword>
<feature type="transmembrane region" description="Helical" evidence="2">
    <location>
        <begin position="1072"/>
        <end position="1088"/>
    </location>
</feature>
<dbReference type="OrthoDB" id="207197at2"/>
<evidence type="ECO:0000256" key="1">
    <source>
        <dbReference type="SAM" id="MobiDB-lite"/>
    </source>
</evidence>
<dbReference type="EMBL" id="LYDR01000150">
    <property type="protein sequence ID" value="ODA28929.1"/>
    <property type="molecule type" value="Genomic_DNA"/>
</dbReference>
<name>A0A1C3E6Z7_9PLAN</name>
<evidence type="ECO:0000256" key="3">
    <source>
        <dbReference type="SAM" id="SignalP"/>
    </source>
</evidence>
<proteinExistence type="predicted"/>
<dbReference type="RefSeq" id="WP_068850710.1">
    <property type="nucleotide sequence ID" value="NZ_LYDR01000150.1"/>
</dbReference>
<evidence type="ECO:0000313" key="5">
    <source>
        <dbReference type="Proteomes" id="UP000094828"/>
    </source>
</evidence>
<keyword evidence="3" id="KW-0732">Signal</keyword>
<keyword evidence="2" id="KW-0812">Transmembrane</keyword>
<organism evidence="4 5">
    <name type="scientific">Planctopirus hydrillae</name>
    <dbReference type="NCBI Taxonomy" id="1841610"/>
    <lineage>
        <taxon>Bacteria</taxon>
        <taxon>Pseudomonadati</taxon>
        <taxon>Planctomycetota</taxon>
        <taxon>Planctomycetia</taxon>
        <taxon>Planctomycetales</taxon>
        <taxon>Planctomycetaceae</taxon>
        <taxon>Planctopirus</taxon>
    </lineage>
</organism>
<evidence type="ECO:0000313" key="4">
    <source>
        <dbReference type="EMBL" id="ODA28929.1"/>
    </source>
</evidence>
<feature type="transmembrane region" description="Helical" evidence="2">
    <location>
        <begin position="1041"/>
        <end position="1063"/>
    </location>
</feature>
<sequence>MRSSSSLTVIRLMMALLALALSPATMVFAQEENAPRPSAPSQGNQELVQRWIYIPYQNLKQVFGKNDATIALPLSEYLELWNKAHQQSLKPGEKPPVPAVVSEARYTAKVEKEAVRLNVQLKVLSLNQGWAVLPISFGDAAVGKVSSSTNRVLLQGLGQGKLALLMPEAGEHVVQFEVVTKVSVSPDGRRFEMQLPNAGISSLELTIPEADQVVELAPAAALELLPTAPGSKETRIRADLGTVEQLKVNWHPRVGSRPDMELLASVTNLTSVQVQDGLIHTHAQLKYDILRGQLASLRIAVPADHRVLDVTSDVRLREWKLSKEGEQQIISVELLGRVDKPATIQVHTERSVPAENFFVAGIVDQQSRGIHALGVLRESGQLALHAGPDVNLTVELQRGLQRTDEAGAAPSIRTPGATYFRYFSPEFELELRARPVEPRLVVNHNSQLIFRDDQLRLNASLDYLVERAGVFELRFGLPEGLTVENVVATGMKQFDVNETTRELVVQFTEKRLGQISLSINGFVPWASAAAARNLPLIEPRGAEVENGQVVVFAPEAMEVITETEKVISAQPDPAVAPAQTGNARLVSAWRYQQRPVVIPVSTVRKPSRLTAQVTTRLDVRQGQVSSHTTIGYLVEFAGLSTFRFQVPESVASSVQITSTADAPIKQQSREEKGVDGWVTWTVVLQREVLGRQTFVVTFDVTPIAGTPPEESATLGLVRLIDSPLPESGGNASSESGKSSPAEAEAAKTEEVEKKPAMPTVATTVPLTRIVGEVVVTKDRALAVDAVATGGDVESIDTRELTMPVPEGFAAFRYFRQPVEVSLKASKLDVQGVVQTVISRSLVEIVVDKAGVVTGRARYAIKSSERQRLRIDLPGDAQPLGAAMGDRPVALEKTPGASDKGPYTTHFINVARASGADELFHVTILYRLPLSPAPFGSNGGKLLLRMPVWGGLDAQGIVTQQSRVAVWVPDEFSLVGSPTGYTLETRRKFNDLIFASPTTSRGSLEGLDEWIGQTASGMFDFPREGRGTLYSRLGSGNEITVVWWRLPFYTWIATIVLIVVALLLRRTPLENKLTVLLLAATIAAASAIADADLVLHIVAAMFFGLVAMVLIWLVASIVNCCRPGKPKPVEVPLEQPVVKTKVEEPLAVSTGDASSATSSKPEDPPSQNTTGELQS</sequence>
<protein>
    <submittedName>
        <fullName evidence="4">Uncharacterized protein</fullName>
    </submittedName>
</protein>
<keyword evidence="5" id="KW-1185">Reference proteome</keyword>
<feature type="compositionally biased region" description="Polar residues" evidence="1">
    <location>
        <begin position="1150"/>
        <end position="1174"/>
    </location>
</feature>
<feature type="transmembrane region" description="Helical" evidence="2">
    <location>
        <begin position="1094"/>
        <end position="1117"/>
    </location>
</feature>
<dbReference type="Proteomes" id="UP000094828">
    <property type="component" value="Unassembled WGS sequence"/>
</dbReference>
<keyword evidence="2" id="KW-0472">Membrane</keyword>
<feature type="chain" id="PRO_5008672838" evidence="3">
    <location>
        <begin position="30"/>
        <end position="1174"/>
    </location>
</feature>
<feature type="compositionally biased region" description="Low complexity" evidence="1">
    <location>
        <begin position="725"/>
        <end position="743"/>
    </location>
</feature>
<feature type="region of interest" description="Disordered" evidence="1">
    <location>
        <begin position="1141"/>
        <end position="1174"/>
    </location>
</feature>
<gene>
    <name evidence="4" type="ORF">A6X21_10575</name>
</gene>